<feature type="signal peptide" evidence="2">
    <location>
        <begin position="1"/>
        <end position="31"/>
    </location>
</feature>
<dbReference type="InterPro" id="IPR026444">
    <property type="entry name" value="Secre_tail"/>
</dbReference>
<evidence type="ECO:0000259" key="3">
    <source>
        <dbReference type="Pfam" id="PF18962"/>
    </source>
</evidence>
<protein>
    <submittedName>
        <fullName evidence="4">Por secretion system C-terminal sorting domain-containing protein</fullName>
    </submittedName>
</protein>
<evidence type="ECO:0000313" key="5">
    <source>
        <dbReference type="Proteomes" id="UP000184782"/>
    </source>
</evidence>
<dbReference type="STRING" id="59733.SAMN05421769_2687"/>
<gene>
    <name evidence="4" type="ORF">SAMN05421769_2687</name>
</gene>
<dbReference type="Pfam" id="PF18962">
    <property type="entry name" value="Por_Secre_tail"/>
    <property type="match status" value="1"/>
</dbReference>
<dbReference type="EMBL" id="FSRQ01000002">
    <property type="protein sequence ID" value="SIO21215.1"/>
    <property type="molecule type" value="Genomic_DNA"/>
</dbReference>
<reference evidence="5" key="1">
    <citation type="submission" date="2016-12" db="EMBL/GenBank/DDBJ databases">
        <authorList>
            <person name="Varghese N."/>
            <person name="Submissions S."/>
        </authorList>
    </citation>
    <scope>NUCLEOTIDE SEQUENCE [LARGE SCALE GENOMIC DNA]</scope>
    <source>
        <strain evidence="5">DSM 16779</strain>
    </source>
</reference>
<dbReference type="Proteomes" id="UP000184782">
    <property type="component" value="Unassembled WGS sequence"/>
</dbReference>
<evidence type="ECO:0000256" key="1">
    <source>
        <dbReference type="ARBA" id="ARBA00022729"/>
    </source>
</evidence>
<organism evidence="4 5">
    <name type="scientific">Chryseobacterium scophthalmum</name>
    <dbReference type="NCBI Taxonomy" id="59733"/>
    <lineage>
        <taxon>Bacteria</taxon>
        <taxon>Pseudomonadati</taxon>
        <taxon>Bacteroidota</taxon>
        <taxon>Flavobacteriia</taxon>
        <taxon>Flavobacteriales</taxon>
        <taxon>Weeksellaceae</taxon>
        <taxon>Chryseobacterium group</taxon>
        <taxon>Chryseobacterium</taxon>
    </lineage>
</organism>
<feature type="domain" description="Secretion system C-terminal sorting" evidence="3">
    <location>
        <begin position="212"/>
        <end position="282"/>
    </location>
</feature>
<keyword evidence="1 2" id="KW-0732">Signal</keyword>
<dbReference type="AlphaFoldDB" id="A0A1N6HNI0"/>
<feature type="chain" id="PRO_5012003350" evidence="2">
    <location>
        <begin position="32"/>
        <end position="285"/>
    </location>
</feature>
<dbReference type="RefSeq" id="WP_074230798.1">
    <property type="nucleotide sequence ID" value="NZ_FSRQ01000002.1"/>
</dbReference>
<dbReference type="OrthoDB" id="1467680at2"/>
<name>A0A1N6HNI0_9FLAO</name>
<accession>A0A1N6HNI0</accession>
<proteinExistence type="predicted"/>
<dbReference type="NCBIfam" id="TIGR04183">
    <property type="entry name" value="Por_Secre_tail"/>
    <property type="match status" value="1"/>
</dbReference>
<keyword evidence="5" id="KW-1185">Reference proteome</keyword>
<evidence type="ECO:0000313" key="4">
    <source>
        <dbReference type="EMBL" id="SIO21215.1"/>
    </source>
</evidence>
<sequence>MTQNLLFLKKNFKKAVFSLSALFALSANINAQIIYTNITDCTTVITANNSQMDLCNVDFDSNGVTEYNFRWDNFGGDWFVHLVPQNFTDNKIALKGTATNPFGGRFVKAFSVDEVIGSTATWGTSMPEPFIGESTTDANFLNLGDKYVGVQFKKNGMLHYGWILVNFSLAGTTRQLTVKSFAYNSVADQQILAGQTTNLGINESDLSKNLKIYPNPVKKSFTIEHGIKSGSVDYEIFDSLGRTIKKETIMNKENQINVSELTKGIYYIRLYNKGSLVGQQKFIKS</sequence>
<evidence type="ECO:0000256" key="2">
    <source>
        <dbReference type="SAM" id="SignalP"/>
    </source>
</evidence>